<dbReference type="Pfam" id="PF05014">
    <property type="entry name" value="Nuc_deoxyrib_tr"/>
    <property type="match status" value="1"/>
</dbReference>
<dbReference type="PANTHER" id="PTHR15364">
    <property type="entry name" value="2'-DEOXYNUCLEOSIDE 5'-PHOSPHATE N-HYDROLASE 1"/>
    <property type="match status" value="1"/>
</dbReference>
<proteinExistence type="predicted"/>
<organism evidence="1 2">
    <name type="scientific">Limobrevibacterium gyesilva</name>
    <dbReference type="NCBI Taxonomy" id="2991712"/>
    <lineage>
        <taxon>Bacteria</taxon>
        <taxon>Pseudomonadati</taxon>
        <taxon>Pseudomonadota</taxon>
        <taxon>Alphaproteobacteria</taxon>
        <taxon>Acetobacterales</taxon>
        <taxon>Acetobacteraceae</taxon>
        <taxon>Limobrevibacterium</taxon>
    </lineage>
</organism>
<name>A0AA42CJK4_9PROT</name>
<dbReference type="SUPFAM" id="SSF52309">
    <property type="entry name" value="N-(deoxy)ribosyltransferase-like"/>
    <property type="match status" value="1"/>
</dbReference>
<accession>A0AA42CJK4</accession>
<gene>
    <name evidence="1" type="ORF">OL599_20545</name>
</gene>
<dbReference type="EMBL" id="JAPDNT010000027">
    <property type="protein sequence ID" value="MCW3476960.1"/>
    <property type="molecule type" value="Genomic_DNA"/>
</dbReference>
<comment type="caution">
    <text evidence="1">The sequence shown here is derived from an EMBL/GenBank/DDBJ whole genome shotgun (WGS) entry which is preliminary data.</text>
</comment>
<dbReference type="Gene3D" id="3.40.50.450">
    <property type="match status" value="1"/>
</dbReference>
<sequence length="175" mass="18718">MLNGKPEIYLAGPEVFLPDPLARATELKAICARLGAVGWFPLDNQDGVADPDPDVMAANISRADEALVRSCDAVVANMTPFRGPSMDAGTIFEMGLAKGLGKLVVGWTTDWRRYGEKVAAAATLVPDGAWLRDEAGMLCRDFGLIDNLMMVKGADAVLGSFEEAVAHVVRHFAAR</sequence>
<evidence type="ECO:0000313" key="1">
    <source>
        <dbReference type="EMBL" id="MCW3476960.1"/>
    </source>
</evidence>
<dbReference type="AlphaFoldDB" id="A0AA42CJK4"/>
<dbReference type="GO" id="GO:0009159">
    <property type="term" value="P:deoxyribonucleoside monophosphate catabolic process"/>
    <property type="evidence" value="ECO:0007669"/>
    <property type="project" value="TreeGrafter"/>
</dbReference>
<dbReference type="GO" id="GO:0070694">
    <property type="term" value="F:5-hydroxymethyl-dUMP N-hydrolase activity"/>
    <property type="evidence" value="ECO:0007669"/>
    <property type="project" value="TreeGrafter"/>
</dbReference>
<protein>
    <submittedName>
        <fullName evidence="1">Nucleoside 2-deoxyribosyltransferase</fullName>
    </submittedName>
</protein>
<dbReference type="Proteomes" id="UP001165679">
    <property type="component" value="Unassembled WGS sequence"/>
</dbReference>
<reference evidence="1" key="1">
    <citation type="submission" date="2022-09" db="EMBL/GenBank/DDBJ databases">
        <title>Rhodovastum sp. nov. RN2-1 isolated from soil in Seongnam, South Korea.</title>
        <authorList>
            <person name="Le N.T."/>
        </authorList>
    </citation>
    <scope>NUCLEOTIDE SEQUENCE</scope>
    <source>
        <strain evidence="1">RN2-1</strain>
    </source>
</reference>
<reference evidence="1" key="2">
    <citation type="submission" date="2022-10" db="EMBL/GenBank/DDBJ databases">
        <authorList>
            <person name="Trinh H.N."/>
        </authorList>
    </citation>
    <scope>NUCLEOTIDE SEQUENCE</scope>
    <source>
        <strain evidence="1">RN2-1</strain>
    </source>
</reference>
<dbReference type="InterPro" id="IPR051239">
    <property type="entry name" value="2'-dNMP_N-hydrolase"/>
</dbReference>
<dbReference type="InterPro" id="IPR007710">
    <property type="entry name" value="Nucleoside_deoxyribTrfase"/>
</dbReference>
<dbReference type="PANTHER" id="PTHR15364:SF0">
    <property type="entry name" value="2'-DEOXYNUCLEOSIDE 5'-PHOSPHATE N-HYDROLASE 1"/>
    <property type="match status" value="1"/>
</dbReference>
<keyword evidence="2" id="KW-1185">Reference proteome</keyword>
<dbReference type="RefSeq" id="WP_264715817.1">
    <property type="nucleotide sequence ID" value="NZ_JAPDNT010000027.1"/>
</dbReference>
<evidence type="ECO:0000313" key="2">
    <source>
        <dbReference type="Proteomes" id="UP001165679"/>
    </source>
</evidence>